<accession>A0A2Z6NLF4</accession>
<keyword evidence="3" id="KW-1185">Reference proteome</keyword>
<feature type="transmembrane region" description="Helical" evidence="1">
    <location>
        <begin position="70"/>
        <end position="89"/>
    </location>
</feature>
<keyword evidence="1" id="KW-0472">Membrane</keyword>
<keyword evidence="1" id="KW-0812">Transmembrane</keyword>
<proteinExistence type="predicted"/>
<evidence type="ECO:0000313" key="3">
    <source>
        <dbReference type="Proteomes" id="UP000242715"/>
    </source>
</evidence>
<dbReference type="AlphaFoldDB" id="A0A2Z6NLF4"/>
<name>A0A2Z6NLF4_TRISU</name>
<sequence length="98" mass="10903">MVNEFYSIDDANDFSSGHASLSNEVSHCDGGDCGGGDVEFNSNFVLLNGKTVKELGSVVARPPYYDLHVVAFRFFHRGIMTLLVFLVFFKSSTHYETQ</sequence>
<gene>
    <name evidence="2" type="ORF">TSUD_318230</name>
</gene>
<evidence type="ECO:0000256" key="1">
    <source>
        <dbReference type="SAM" id="Phobius"/>
    </source>
</evidence>
<reference evidence="3" key="1">
    <citation type="journal article" date="2017" name="Front. Plant Sci.">
        <title>Climate Clever Clovers: New Paradigm to Reduce the Environmental Footprint of Ruminants by Breeding Low Methanogenic Forages Utilizing Haplotype Variation.</title>
        <authorList>
            <person name="Kaur P."/>
            <person name="Appels R."/>
            <person name="Bayer P.E."/>
            <person name="Keeble-Gagnere G."/>
            <person name="Wang J."/>
            <person name="Hirakawa H."/>
            <person name="Shirasawa K."/>
            <person name="Vercoe P."/>
            <person name="Stefanova K."/>
            <person name="Durmic Z."/>
            <person name="Nichols P."/>
            <person name="Revell C."/>
            <person name="Isobe S.N."/>
            <person name="Edwards D."/>
            <person name="Erskine W."/>
        </authorList>
    </citation>
    <scope>NUCLEOTIDE SEQUENCE [LARGE SCALE GENOMIC DNA]</scope>
    <source>
        <strain evidence="3">cv. Daliak</strain>
    </source>
</reference>
<protein>
    <submittedName>
        <fullName evidence="2">Uncharacterized protein</fullName>
    </submittedName>
</protein>
<keyword evidence="1" id="KW-1133">Transmembrane helix</keyword>
<dbReference type="Proteomes" id="UP000242715">
    <property type="component" value="Unassembled WGS sequence"/>
</dbReference>
<evidence type="ECO:0000313" key="2">
    <source>
        <dbReference type="EMBL" id="GAU36725.1"/>
    </source>
</evidence>
<dbReference type="EMBL" id="DF973639">
    <property type="protein sequence ID" value="GAU36725.1"/>
    <property type="molecule type" value="Genomic_DNA"/>
</dbReference>
<organism evidence="2 3">
    <name type="scientific">Trifolium subterraneum</name>
    <name type="common">Subterranean clover</name>
    <dbReference type="NCBI Taxonomy" id="3900"/>
    <lineage>
        <taxon>Eukaryota</taxon>
        <taxon>Viridiplantae</taxon>
        <taxon>Streptophyta</taxon>
        <taxon>Embryophyta</taxon>
        <taxon>Tracheophyta</taxon>
        <taxon>Spermatophyta</taxon>
        <taxon>Magnoliopsida</taxon>
        <taxon>eudicotyledons</taxon>
        <taxon>Gunneridae</taxon>
        <taxon>Pentapetalae</taxon>
        <taxon>rosids</taxon>
        <taxon>fabids</taxon>
        <taxon>Fabales</taxon>
        <taxon>Fabaceae</taxon>
        <taxon>Papilionoideae</taxon>
        <taxon>50 kb inversion clade</taxon>
        <taxon>NPAAA clade</taxon>
        <taxon>Hologalegina</taxon>
        <taxon>IRL clade</taxon>
        <taxon>Trifolieae</taxon>
        <taxon>Trifolium</taxon>
    </lineage>
</organism>